<dbReference type="RefSeq" id="WP_021789177.1">
    <property type="nucleotide sequence ID" value="NZ_LT671858.1"/>
</dbReference>
<evidence type="ECO:0000256" key="2">
    <source>
        <dbReference type="ARBA" id="ARBA00023002"/>
    </source>
</evidence>
<evidence type="ECO:0000256" key="1">
    <source>
        <dbReference type="ARBA" id="ARBA00006484"/>
    </source>
</evidence>
<evidence type="ECO:0000313" key="4">
    <source>
        <dbReference type="Proteomes" id="UP000195607"/>
    </source>
</evidence>
<dbReference type="FunFam" id="3.40.50.720:FF:000084">
    <property type="entry name" value="Short-chain dehydrogenase reductase"/>
    <property type="match status" value="1"/>
</dbReference>
<dbReference type="PRINTS" id="PR00081">
    <property type="entry name" value="GDHRDH"/>
</dbReference>
<comment type="similarity">
    <text evidence="1">Belongs to the short-chain dehydrogenases/reductases (SDR) family.</text>
</comment>
<dbReference type="Proteomes" id="UP000195607">
    <property type="component" value="Chromosome I"/>
</dbReference>
<dbReference type="InterPro" id="IPR002347">
    <property type="entry name" value="SDR_fam"/>
</dbReference>
<evidence type="ECO:0000313" key="3">
    <source>
        <dbReference type="EMBL" id="SIM39619.1"/>
    </source>
</evidence>
<dbReference type="GeneID" id="41587657"/>
<protein>
    <submittedName>
        <fullName evidence="3">3-ketoacyl-(Acyl-carrier-protein) reductase</fullName>
    </submittedName>
</protein>
<name>A0A1N5SUW2_9ARCH</name>
<accession>A0A1N5SUW2</accession>
<dbReference type="AlphaFoldDB" id="A0A1N5SUW2"/>
<dbReference type="PANTHER" id="PTHR42760">
    <property type="entry name" value="SHORT-CHAIN DEHYDROGENASES/REDUCTASES FAMILY MEMBER"/>
    <property type="match status" value="1"/>
</dbReference>
<dbReference type="GO" id="GO:0016616">
    <property type="term" value="F:oxidoreductase activity, acting on the CH-OH group of donors, NAD or NADP as acceptor"/>
    <property type="evidence" value="ECO:0007669"/>
    <property type="project" value="TreeGrafter"/>
</dbReference>
<dbReference type="Pfam" id="PF13561">
    <property type="entry name" value="adh_short_C2"/>
    <property type="match status" value="1"/>
</dbReference>
<dbReference type="CDD" id="cd05233">
    <property type="entry name" value="SDR_c"/>
    <property type="match status" value="1"/>
</dbReference>
<dbReference type="GO" id="GO:0048038">
    <property type="term" value="F:quinone binding"/>
    <property type="evidence" value="ECO:0007669"/>
    <property type="project" value="TreeGrafter"/>
</dbReference>
<dbReference type="PANTHER" id="PTHR42760:SF133">
    <property type="entry name" value="3-OXOACYL-[ACYL-CARRIER-PROTEIN] REDUCTASE"/>
    <property type="match status" value="1"/>
</dbReference>
<dbReference type="PRINTS" id="PR00080">
    <property type="entry name" value="SDRFAMILY"/>
</dbReference>
<dbReference type="SUPFAM" id="SSF51735">
    <property type="entry name" value="NAD(P)-binding Rossmann-fold domains"/>
    <property type="match status" value="1"/>
</dbReference>
<proteinExistence type="inferred from homology"/>
<organism evidence="3 4">
    <name type="scientific">Cuniculiplasma divulgatum</name>
    <dbReference type="NCBI Taxonomy" id="1673428"/>
    <lineage>
        <taxon>Archaea</taxon>
        <taxon>Methanobacteriati</taxon>
        <taxon>Thermoplasmatota</taxon>
        <taxon>Thermoplasmata</taxon>
        <taxon>Thermoplasmatales</taxon>
        <taxon>Cuniculiplasmataceae</taxon>
        <taxon>Cuniculiplasma</taxon>
    </lineage>
</organism>
<dbReference type="NCBIfam" id="NF005056">
    <property type="entry name" value="PRK06463.1"/>
    <property type="match status" value="1"/>
</dbReference>
<reference evidence="3 4" key="1">
    <citation type="submission" date="2016-04" db="EMBL/GenBank/DDBJ databases">
        <authorList>
            <person name="Evans L.H."/>
            <person name="Alamgir A."/>
            <person name="Owens N."/>
            <person name="Weber N.D."/>
            <person name="Virtaneva K."/>
            <person name="Barbian K."/>
            <person name="Babar A."/>
            <person name="Rosenke K."/>
        </authorList>
    </citation>
    <scope>NUCLEOTIDE SEQUENCE [LARGE SCALE GENOMIC DNA]</scope>
    <source>
        <strain evidence="4">S5(T) (JCM 30642 \VKM B-2941)</strain>
    </source>
</reference>
<gene>
    <name evidence="3" type="ORF">CSP5_0355</name>
</gene>
<dbReference type="GO" id="GO:0006633">
    <property type="term" value="P:fatty acid biosynthetic process"/>
    <property type="evidence" value="ECO:0007669"/>
    <property type="project" value="TreeGrafter"/>
</dbReference>
<dbReference type="Gene3D" id="3.40.50.720">
    <property type="entry name" value="NAD(P)-binding Rossmann-like Domain"/>
    <property type="match status" value="1"/>
</dbReference>
<dbReference type="InterPro" id="IPR036291">
    <property type="entry name" value="NAD(P)-bd_dom_sf"/>
</dbReference>
<sequence>MTDKSEKIILVTGGSKGIGRAIAIKLAESGYTVAITYNKSEKQAKELSNAYSNIHPFHVDVTDREQIRMMVKDIHEKIGTLSGIVNDAGIWHLFPFEKFEEEKYQQIMDTNLKGPVYVVLETLNDLKMNRGTIVNIASNAGVGTAAMNTTFYSVSKAALIMLTKRMALEFESYGIRANAVAPGWIKTDLTVGGKTGEEVKELEESFISRSTVKRTGKPEDVAELVAYLLSDVSEFMNGQVLVIDGGRKDNLTHSI</sequence>
<keyword evidence="2" id="KW-0560">Oxidoreductase</keyword>
<dbReference type="EMBL" id="LT671858">
    <property type="protein sequence ID" value="SIM39619.1"/>
    <property type="molecule type" value="Genomic_DNA"/>
</dbReference>